<feature type="compositionally biased region" description="Basic and acidic residues" evidence="6">
    <location>
        <begin position="572"/>
        <end position="588"/>
    </location>
</feature>
<keyword evidence="4" id="KW-0804">Transcription</keyword>
<evidence type="ECO:0000256" key="3">
    <source>
        <dbReference type="ARBA" id="ARBA00023125"/>
    </source>
</evidence>
<comment type="caution">
    <text evidence="9">The sequence shown here is derived from an EMBL/GenBank/DDBJ whole genome shotgun (WGS) entry which is preliminary data.</text>
</comment>
<protein>
    <submittedName>
        <fullName evidence="8">Transcriptional regulator family: Fungal Specific TF</fullName>
    </submittedName>
</protein>
<evidence type="ECO:0000313" key="10">
    <source>
        <dbReference type="Proteomes" id="UP000245956"/>
    </source>
</evidence>
<dbReference type="PANTHER" id="PTHR31668:SF26">
    <property type="entry name" value="GLUCOSE TRANSPORT TRANSCRIPTION REGULATOR RGT1-RELATED"/>
    <property type="match status" value="1"/>
</dbReference>
<dbReference type="Proteomes" id="UP000245956">
    <property type="component" value="Unassembled WGS sequence"/>
</dbReference>
<feature type="compositionally biased region" description="Low complexity" evidence="6">
    <location>
        <begin position="501"/>
        <end position="510"/>
    </location>
</feature>
<organism evidence="9 10">
    <name type="scientific">Purpureocillium lilacinum</name>
    <name type="common">Paecilomyces lilacinus</name>
    <dbReference type="NCBI Taxonomy" id="33203"/>
    <lineage>
        <taxon>Eukaryota</taxon>
        <taxon>Fungi</taxon>
        <taxon>Dikarya</taxon>
        <taxon>Ascomycota</taxon>
        <taxon>Pezizomycotina</taxon>
        <taxon>Sordariomycetes</taxon>
        <taxon>Hypocreomycetidae</taxon>
        <taxon>Hypocreales</taxon>
        <taxon>Ophiocordycipitaceae</taxon>
        <taxon>Purpureocillium</taxon>
    </lineage>
</organism>
<feature type="domain" description="Zn(2)-C6 fungal-type" evidence="7">
    <location>
        <begin position="292"/>
        <end position="326"/>
    </location>
</feature>
<reference evidence="9 10" key="2">
    <citation type="journal article" date="2016" name="Front. Microbiol.">
        <title>Genome and transcriptome sequences reveal the specific parasitism of the nematophagous Purpureocillium lilacinum 36-1.</title>
        <authorList>
            <person name="Xie J."/>
            <person name="Li S."/>
            <person name="Mo C."/>
            <person name="Xiao X."/>
            <person name="Peng D."/>
            <person name="Wang G."/>
            <person name="Xiao Y."/>
        </authorList>
    </citation>
    <scope>NUCLEOTIDE SEQUENCE [LARGE SCALE GENOMIC DNA]</scope>
    <source>
        <strain evidence="9 10">36-1</strain>
    </source>
</reference>
<dbReference type="GO" id="GO:0008270">
    <property type="term" value="F:zinc ion binding"/>
    <property type="evidence" value="ECO:0007669"/>
    <property type="project" value="InterPro"/>
</dbReference>
<sequence length="648" mass="69718">MRRALDAAGALPPWALGYRQMKRRRQSFMLRAQEYEGEPTPLVLPALNGDAERPRKTEAIRVGHSGGGQDPRTSMAEHQTERGGRDRKSPSSSPDICGRLLCVEEEKPPPLLSPVTNSPRSTSYATSLKRGLRAYSLRQQQQQQRYHHHTGKAHIGTLHLSPRRRELGARTGQKQTPDTSTELKRASQEFLDSKSLRLIRPAPPRCKRPRPPRPGSLNHCSSPSDWTMVTTTCFPPSAVRRYSSFRTPYLPSYVERNAAEHPHHREASRIIMADRDGGLDDSVSQRKRIAVACGRCRKRKIRCSGDAGNGQPCTNCKNASHAPCQFLRVSSQEVSHVKGNAFTYNVDASRMMHTRASSAVSPLGVPANACHDGLTLPANRVESAAGYGDRPYYTPSAWSGEYGGTGVDYTICQPAFPASASGSSFVTGAYAMTANNTSVKADGMLYLDAGAAYGYAAVPTGAASVSRQSPGSETGFPYQTATPGLSSSVNSSNERLPPTPSRTLPSSGPSAYRGEDYRKSSHLAAGDVASGLGIDVSAGYQAYDNAPLSYGSQVGGQLGRSADLYTNQSPDATHEGSLRPQVHGEAEPPFRYADGAAHRDAPGSLTGGQYYLYHRQGQHGDCALSTDLVSGSASDAAAKSQKSPARNR</sequence>
<reference evidence="9" key="1">
    <citation type="submission" date="2015-05" db="EMBL/GenBank/DDBJ databases">
        <authorList>
            <person name="Wang D.B."/>
            <person name="Wang M."/>
        </authorList>
    </citation>
    <scope>NUCLEOTIDE SEQUENCE</scope>
    <source>
        <strain evidence="9">36-1</strain>
    </source>
</reference>
<dbReference type="PROSITE" id="PS00463">
    <property type="entry name" value="ZN2_CY6_FUNGAL_1"/>
    <property type="match status" value="1"/>
</dbReference>
<dbReference type="GO" id="GO:0000981">
    <property type="term" value="F:DNA-binding transcription factor activity, RNA polymerase II-specific"/>
    <property type="evidence" value="ECO:0007669"/>
    <property type="project" value="InterPro"/>
</dbReference>
<dbReference type="SUPFAM" id="SSF57701">
    <property type="entry name" value="Zn2/Cys6 DNA-binding domain"/>
    <property type="match status" value="1"/>
</dbReference>
<keyword evidence="1" id="KW-0479">Metal-binding</keyword>
<feature type="region of interest" description="Disordered" evidence="6">
    <location>
        <begin position="561"/>
        <end position="601"/>
    </location>
</feature>
<evidence type="ECO:0000313" key="8">
    <source>
        <dbReference type="EMBL" id="KAK4095499.1"/>
    </source>
</evidence>
<dbReference type="Gene3D" id="4.10.240.10">
    <property type="entry name" value="Zn(2)-C6 fungal-type DNA-binding domain"/>
    <property type="match status" value="1"/>
</dbReference>
<dbReference type="SMART" id="SM00066">
    <property type="entry name" value="GAL4"/>
    <property type="match status" value="1"/>
</dbReference>
<evidence type="ECO:0000313" key="11">
    <source>
        <dbReference type="Proteomes" id="UP001287286"/>
    </source>
</evidence>
<dbReference type="InterPro" id="IPR036864">
    <property type="entry name" value="Zn2-C6_fun-type_DNA-bd_sf"/>
</dbReference>
<dbReference type="Proteomes" id="UP001287286">
    <property type="component" value="Unassembled WGS sequence"/>
</dbReference>
<feature type="compositionally biased region" description="Low complexity" evidence="6">
    <location>
        <begin position="630"/>
        <end position="648"/>
    </location>
</feature>
<evidence type="ECO:0000256" key="4">
    <source>
        <dbReference type="ARBA" id="ARBA00023163"/>
    </source>
</evidence>
<gene>
    <name evidence="9" type="ORF">PCL_06712</name>
    <name evidence="8" type="ORF">Purlil1_295</name>
</gene>
<dbReference type="GO" id="GO:0003677">
    <property type="term" value="F:DNA binding"/>
    <property type="evidence" value="ECO:0007669"/>
    <property type="project" value="UniProtKB-KW"/>
</dbReference>
<feature type="compositionally biased region" description="Basic and acidic residues" evidence="6">
    <location>
        <begin position="78"/>
        <end position="89"/>
    </location>
</feature>
<dbReference type="InterPro" id="IPR050797">
    <property type="entry name" value="Carb_Metab_Trans_Reg"/>
</dbReference>
<feature type="compositionally biased region" description="Polar residues" evidence="6">
    <location>
        <begin position="465"/>
        <end position="494"/>
    </location>
</feature>
<dbReference type="PANTHER" id="PTHR31668">
    <property type="entry name" value="GLUCOSE TRANSPORT TRANSCRIPTION REGULATOR RGT1-RELATED-RELATED"/>
    <property type="match status" value="1"/>
</dbReference>
<feature type="region of interest" description="Disordered" evidence="6">
    <location>
        <begin position="463"/>
        <end position="515"/>
    </location>
</feature>
<dbReference type="Pfam" id="PF00172">
    <property type="entry name" value="Zn_clus"/>
    <property type="match status" value="1"/>
</dbReference>
<dbReference type="CDD" id="cd00067">
    <property type="entry name" value="GAL4"/>
    <property type="match status" value="1"/>
</dbReference>
<reference evidence="8 11" key="4">
    <citation type="journal article" date="2024" name="Microbiol. Resour. Announc.">
        <title>Genome annotations for the ascomycete fungi Trichoderma harzianum, Trichoderma aggressivum, and Purpureocillium lilacinum.</title>
        <authorList>
            <person name="Beijen E.P.W."/>
            <person name="Ohm R.A."/>
        </authorList>
    </citation>
    <scope>NUCLEOTIDE SEQUENCE [LARGE SCALE GENOMIC DNA]</scope>
    <source>
        <strain evidence="8 11">CBS 150709</strain>
    </source>
</reference>
<keyword evidence="11" id="KW-1185">Reference proteome</keyword>
<proteinExistence type="predicted"/>
<feature type="compositionally biased region" description="Basic and acidic residues" evidence="6">
    <location>
        <begin position="181"/>
        <end position="195"/>
    </location>
</feature>
<dbReference type="InterPro" id="IPR001138">
    <property type="entry name" value="Zn2Cys6_DnaBD"/>
</dbReference>
<name>A0A2U3DU16_PURLI</name>
<dbReference type="AlphaFoldDB" id="A0A2U3DU16"/>
<keyword evidence="2" id="KW-0805">Transcription regulation</keyword>
<reference evidence="8" key="3">
    <citation type="submission" date="2023-11" db="EMBL/GenBank/DDBJ databases">
        <authorList>
            <person name="Beijen E."/>
            <person name="Ohm R.A."/>
        </authorList>
    </citation>
    <scope>NUCLEOTIDE SEQUENCE</scope>
    <source>
        <strain evidence="8">CBS 150709</strain>
    </source>
</reference>
<evidence type="ECO:0000256" key="5">
    <source>
        <dbReference type="ARBA" id="ARBA00023242"/>
    </source>
</evidence>
<dbReference type="PROSITE" id="PS50048">
    <property type="entry name" value="ZN2_CY6_FUNGAL_2"/>
    <property type="match status" value="1"/>
</dbReference>
<keyword evidence="3" id="KW-0238">DNA-binding</keyword>
<evidence type="ECO:0000313" key="9">
    <source>
        <dbReference type="EMBL" id="PWI65741.1"/>
    </source>
</evidence>
<evidence type="ECO:0000256" key="6">
    <source>
        <dbReference type="SAM" id="MobiDB-lite"/>
    </source>
</evidence>
<evidence type="ECO:0000256" key="2">
    <source>
        <dbReference type="ARBA" id="ARBA00023015"/>
    </source>
</evidence>
<accession>A0A2U3DU16</accession>
<keyword evidence="5" id="KW-0539">Nucleus</keyword>
<dbReference type="EMBL" id="LCWV01000030">
    <property type="protein sequence ID" value="PWI65741.1"/>
    <property type="molecule type" value="Genomic_DNA"/>
</dbReference>
<feature type="region of interest" description="Disordered" evidence="6">
    <location>
        <begin position="60"/>
        <end position="96"/>
    </location>
</feature>
<feature type="region of interest" description="Disordered" evidence="6">
    <location>
        <begin position="140"/>
        <end position="219"/>
    </location>
</feature>
<feature type="region of interest" description="Disordered" evidence="6">
    <location>
        <begin position="623"/>
        <end position="648"/>
    </location>
</feature>
<dbReference type="EMBL" id="JAWRVI010000001">
    <property type="protein sequence ID" value="KAK4095499.1"/>
    <property type="molecule type" value="Genomic_DNA"/>
</dbReference>
<evidence type="ECO:0000256" key="1">
    <source>
        <dbReference type="ARBA" id="ARBA00022723"/>
    </source>
</evidence>
<evidence type="ECO:0000259" key="7">
    <source>
        <dbReference type="PROSITE" id="PS50048"/>
    </source>
</evidence>